<proteinExistence type="inferred from homology"/>
<feature type="signal peptide" evidence="8">
    <location>
        <begin position="1"/>
        <end position="28"/>
    </location>
</feature>
<dbReference type="Proteomes" id="UP000649753">
    <property type="component" value="Unassembled WGS sequence"/>
</dbReference>
<reference evidence="10" key="1">
    <citation type="submission" date="2020-10" db="EMBL/GenBank/DDBJ databases">
        <title>Sequencing the genomes of 1000 actinobacteria strains.</title>
        <authorList>
            <person name="Klenk H.-P."/>
        </authorList>
    </citation>
    <scope>NUCLEOTIDE SEQUENCE</scope>
    <source>
        <strain evidence="10">DSM 46832</strain>
    </source>
</reference>
<dbReference type="InterPro" id="IPR050131">
    <property type="entry name" value="Peptidase_S8_subtilisin-like"/>
</dbReference>
<evidence type="ECO:0000256" key="6">
    <source>
        <dbReference type="PROSITE-ProRule" id="PRU01240"/>
    </source>
</evidence>
<dbReference type="PRINTS" id="PR00723">
    <property type="entry name" value="SUBTILISIN"/>
</dbReference>
<keyword evidence="3 6" id="KW-0378">Hydrolase</keyword>
<dbReference type="EMBL" id="JADBEB010000001">
    <property type="protein sequence ID" value="MBE1487561.1"/>
    <property type="molecule type" value="Genomic_DNA"/>
</dbReference>
<feature type="domain" description="Peptidase S8/S53" evidence="9">
    <location>
        <begin position="236"/>
        <end position="501"/>
    </location>
</feature>
<dbReference type="InterPro" id="IPR015500">
    <property type="entry name" value="Peptidase_S8_subtilisin-rel"/>
</dbReference>
<comment type="caution">
    <text evidence="10">The sequence shown here is derived from an EMBL/GenBank/DDBJ whole genome shotgun (WGS) entry which is preliminary data.</text>
</comment>
<dbReference type="InterPro" id="IPR036852">
    <property type="entry name" value="Peptidase_S8/S53_dom_sf"/>
</dbReference>
<dbReference type="PROSITE" id="PS00137">
    <property type="entry name" value="SUBTILASE_HIS"/>
    <property type="match status" value="1"/>
</dbReference>
<evidence type="ECO:0000256" key="8">
    <source>
        <dbReference type="SAM" id="SignalP"/>
    </source>
</evidence>
<dbReference type="RefSeq" id="WP_192767385.1">
    <property type="nucleotide sequence ID" value="NZ_JADBEB010000001.1"/>
</dbReference>
<name>A0A927R764_9ACTN</name>
<dbReference type="PANTHER" id="PTHR43806">
    <property type="entry name" value="PEPTIDASE S8"/>
    <property type="match status" value="1"/>
</dbReference>
<feature type="active site" description="Charge relay system" evidence="5 6">
    <location>
        <position position="454"/>
    </location>
</feature>
<sequence length="1133" mass="118132">MRTRRGPWRGLLAAVLVGSLLPAGFGPGAGTASPTGATDTHAAGAGSVGASVARAGDVAQELVLITGDRVTLNPTGAVRIEPGEGRDGINFATYSDADEHVHVVPSDAVDLLARGGLDRNLFDVTALAAYGYDSRRGGTPLIVTYVRNGDSSAARVRIAKGGARLARELRSVGGAAVQPSSVTAAKLWNEITTGAGRRKLRPEIGQVWLDRKLNLHLDSSVPQVGAPTAWAAGYDGTGAKIAVLDSGVDATHPDLAGKVVAAQNFTSEADAGDLLGHGTHVASIAAGTGAASDGARRGVAPGASLLNGKVCTAAASNNCPESAIIAGMQWAAQQGADVVNLSLGGLDTVGVDPMEQAVNTLSAQHGTLFVVSAGNRGPGEMTVESPSTADAALSVGAVGDDDHLPYFTARGPRIGDTAIKPDLTAPGVSITAAASSTAPSTPLGEFYVANEGTSMAAPHVAGAAAILAQRNPGWTGTQLKSALLGSAQPHDPTPIFEQGAGRLDVARGYDQRLLADPPSLSLGRQQYPHHDDPVLNRTVTYTNTGTSAVTLSLDLTTRDPNGSTAPTGMFALSASSVTVPAGGSAAVRFSANTALDGPEGHYGGTITATAGGDVRVVTPYAVDRAVAGGEVTFRHLNSVGEPTSERSTILFSLDGGEDYFLGTESEPITRYIRAGTYFLQSWITDSADFDSRQTMLVNPSVRIDRDQTITLDARLGRPVDVDVTDDPNERTLSVELGYWWRDNAGNTRSYGNLLDGGRPLAFGQVDPEQRTPGLTSFLNVTLAEPGPGGDDFVNSPRSYHLLKRFDQHVPTGFTQTYSTASLARVDARLAESTPNTRGNKSSYPSFGEQRWTGQFAIQFDLPFTHTEYYSAAPGLRWFSTFGDHHPPSRTSTISLQSAPRAYPPGTTVTEGWNEPVLGPSYSALLVPSDGVHRTGNTIHLDPMLIGDGSGHSGWANATPRYTLRRNGTVIADSTSGPWPDVTVPATRSTFRLEGRVEPMAPAELSTLVTAVWTFGSRTTSGSTPVRLPLWTVSFRPVLDDSNVAKAGTTFTFPATLAAQPGSSPGSVRKVTVQYSTNDGTSWSNAAVSGSGNTRTVSVPHPNTSGFVSLRATVTDSANNSVEQTVVRAYKIAP</sequence>
<dbReference type="PANTHER" id="PTHR43806:SF11">
    <property type="entry name" value="CEREVISIN-RELATED"/>
    <property type="match status" value="1"/>
</dbReference>
<dbReference type="AlphaFoldDB" id="A0A927R764"/>
<keyword evidence="2 6" id="KW-0645">Protease</keyword>
<dbReference type="PROSITE" id="PS00138">
    <property type="entry name" value="SUBTILASE_SER"/>
    <property type="match status" value="1"/>
</dbReference>
<evidence type="ECO:0000256" key="5">
    <source>
        <dbReference type="PIRSR" id="PIRSR615500-1"/>
    </source>
</evidence>
<dbReference type="InterPro" id="IPR023828">
    <property type="entry name" value="Peptidase_S8_Ser-AS"/>
</dbReference>
<keyword evidence="4 6" id="KW-0720">Serine protease</keyword>
<dbReference type="PROSITE" id="PS51892">
    <property type="entry name" value="SUBTILASE"/>
    <property type="match status" value="1"/>
</dbReference>
<organism evidence="10 11">
    <name type="scientific">Plantactinospora soyae</name>
    <dbReference type="NCBI Taxonomy" id="1544732"/>
    <lineage>
        <taxon>Bacteria</taxon>
        <taxon>Bacillati</taxon>
        <taxon>Actinomycetota</taxon>
        <taxon>Actinomycetes</taxon>
        <taxon>Micromonosporales</taxon>
        <taxon>Micromonosporaceae</taxon>
        <taxon>Plantactinospora</taxon>
    </lineage>
</organism>
<feature type="active site" description="Charge relay system" evidence="5 6">
    <location>
        <position position="277"/>
    </location>
</feature>
<evidence type="ECO:0000256" key="3">
    <source>
        <dbReference type="ARBA" id="ARBA00022801"/>
    </source>
</evidence>
<evidence type="ECO:0000256" key="7">
    <source>
        <dbReference type="RuleBase" id="RU003355"/>
    </source>
</evidence>
<protein>
    <submittedName>
        <fullName evidence="10">Subtilisin family serine protease</fullName>
    </submittedName>
</protein>
<dbReference type="InterPro" id="IPR000209">
    <property type="entry name" value="Peptidase_S8/S53_dom"/>
</dbReference>
<comment type="similarity">
    <text evidence="1 6 7">Belongs to the peptidase S8 family.</text>
</comment>
<feature type="chain" id="PRO_5038821394" evidence="8">
    <location>
        <begin position="29"/>
        <end position="1133"/>
    </location>
</feature>
<keyword evidence="11" id="KW-1185">Reference proteome</keyword>
<dbReference type="SUPFAM" id="SSF52743">
    <property type="entry name" value="Subtilisin-like"/>
    <property type="match status" value="1"/>
</dbReference>
<evidence type="ECO:0000256" key="2">
    <source>
        <dbReference type="ARBA" id="ARBA00022670"/>
    </source>
</evidence>
<keyword evidence="8" id="KW-0732">Signal</keyword>
<dbReference type="PROSITE" id="PS00136">
    <property type="entry name" value="SUBTILASE_ASP"/>
    <property type="match status" value="1"/>
</dbReference>
<dbReference type="GO" id="GO:0004252">
    <property type="term" value="F:serine-type endopeptidase activity"/>
    <property type="evidence" value="ECO:0007669"/>
    <property type="project" value="UniProtKB-UniRule"/>
</dbReference>
<dbReference type="InterPro" id="IPR023827">
    <property type="entry name" value="Peptidase_S8_Asp-AS"/>
</dbReference>
<dbReference type="InterPro" id="IPR022398">
    <property type="entry name" value="Peptidase_S8_His-AS"/>
</dbReference>
<gene>
    <name evidence="10" type="ORF">H4W31_003199</name>
</gene>
<evidence type="ECO:0000313" key="10">
    <source>
        <dbReference type="EMBL" id="MBE1487561.1"/>
    </source>
</evidence>
<accession>A0A927R764</accession>
<dbReference type="Pfam" id="PF00082">
    <property type="entry name" value="Peptidase_S8"/>
    <property type="match status" value="1"/>
</dbReference>
<feature type="active site" description="Charge relay system" evidence="5 6">
    <location>
        <position position="245"/>
    </location>
</feature>
<dbReference type="GO" id="GO:0006508">
    <property type="term" value="P:proteolysis"/>
    <property type="evidence" value="ECO:0007669"/>
    <property type="project" value="UniProtKB-KW"/>
</dbReference>
<evidence type="ECO:0000256" key="4">
    <source>
        <dbReference type="ARBA" id="ARBA00022825"/>
    </source>
</evidence>
<dbReference type="Gene3D" id="3.40.50.200">
    <property type="entry name" value="Peptidase S8/S53 domain"/>
    <property type="match status" value="1"/>
</dbReference>
<evidence type="ECO:0000313" key="11">
    <source>
        <dbReference type="Proteomes" id="UP000649753"/>
    </source>
</evidence>
<evidence type="ECO:0000256" key="1">
    <source>
        <dbReference type="ARBA" id="ARBA00011073"/>
    </source>
</evidence>
<evidence type="ECO:0000259" key="9">
    <source>
        <dbReference type="Pfam" id="PF00082"/>
    </source>
</evidence>